<keyword evidence="7" id="KW-1185">Reference proteome</keyword>
<feature type="region of interest" description="Disordered" evidence="3">
    <location>
        <begin position="310"/>
        <end position="372"/>
    </location>
</feature>
<dbReference type="Pfam" id="PF00439">
    <property type="entry name" value="Bromodomain"/>
    <property type="match status" value="2"/>
</dbReference>
<feature type="domain" description="Bromo" evidence="4">
    <location>
        <begin position="406"/>
        <end position="478"/>
    </location>
</feature>
<sequence>MYQGSLRTYMYFHILNNLVFPEMLQNSPSASTVSNIIGSEDASVLTTIDIPPGSLAESVTSSVSGEHHNVEEVSSHTHSAQSGSEDQKQSNQSGENMAPTFQNIFTPSKNNKSGSVTVDDIATKLTAPFQSSSSSNTQKEEHTDTPLIKSEDRPSPPQNKIEECKVDRMVLTGGFASPKQTPVNGIVQPRVIPPPGKKTRNTNQLVFVQNFILKPILKMKPAWPFIKPVDTKRLNIPDYHTIIERPMDLNTIDKRLKSTYYTGSTECLHDFKQIFDNCFRYNHPSYAVFKMAKELEEFVNAKVAEMPQPEVEEEVSNTKKGGSKKVKTSAARASRESTTISEVGASSSNGIGSKGIKRKIDDTGRQPRAKKPPTIEFDKLEPRYKGKYNEQMKFLSKLLVDLNSKKYYDIVHPFYTPVDAEMLQIYDYYNVIKNPMDLQTMKRKLEARQYLNPQEFKDDFYLMLDNCFKYNPPHDQVHQLGKRLQILFEEKWKALPSDTPAAKVSESHSTSANYNGILPMPHLMPAVTTPISHTKTAGLSEEHLEMIITSIQQQTLALQSIMTEMTAFSQRLINLKMERNMAKMNHGNVPPIPMEISTDFAALMANFQRNHVIPPIFDTPSIAQPILSSGPPPKKSKSSKKNIAPAKPITPEVVISQQHSVKSECGDVKPPIPTSQGTPVSKRGRKPGSKNKPKLSPLSAARQEYNFNSDDENSSLPMSYEEKRQLSLDINKLPGESLSRVINIIEAREKIGDVNPDEIEIDFEILQPKTLRELEAFVAYCLKRKVRRPPIKDTAEIEKQEKDIKEKIERLESSETSNTYANGGNSTDAKVPKGEAVESSSESDSSDSSSDEESSDDSSDSESEEESKKESTTSDKKPSGDSDHPSVTTFYKNIIHPGAGPIYQSKEKLPEKSNIGVSVLDVLNIPTNENSNKIVDSSNNGSKNNSGNVKSEPFTQGENKVFSNVIKDIMSKQLNKRSKNAPFKSQMEVNNSSNSSFINQLRNSNSPITPNTISPVPIAAAGGHHHPPTSSSSSSSFTVPPGGDYHSSHTSSSSLQQLNSRDLDKINEMKERERRKRAEKLAATKISEQLELMSDFESCL</sequence>
<dbReference type="OrthoDB" id="21449at2759"/>
<dbReference type="WBParaSite" id="SRAE_1000053200.1">
    <property type="protein sequence ID" value="SRAE_1000053200.1"/>
    <property type="gene ID" value="WBGene00257129"/>
</dbReference>
<evidence type="ECO:0000313" key="6">
    <source>
        <dbReference type="EMBL" id="CEF62259.1"/>
    </source>
</evidence>
<dbReference type="AlphaFoldDB" id="A0A090L480"/>
<accession>A0A090L480</accession>
<dbReference type="InterPro" id="IPR018359">
    <property type="entry name" value="Bromodomain_CS"/>
</dbReference>
<feature type="domain" description="Bromo" evidence="4">
    <location>
        <begin position="217"/>
        <end position="289"/>
    </location>
</feature>
<feature type="compositionally biased region" description="Polar residues" evidence="3">
    <location>
        <begin position="987"/>
        <end position="1014"/>
    </location>
</feature>
<evidence type="ECO:0000313" key="7">
    <source>
        <dbReference type="Proteomes" id="UP000035682"/>
    </source>
</evidence>
<dbReference type="PROSITE" id="PS51525">
    <property type="entry name" value="NET"/>
    <property type="match status" value="1"/>
</dbReference>
<keyword evidence="1 2" id="KW-0103">Bromodomain</keyword>
<dbReference type="PRINTS" id="PR00503">
    <property type="entry name" value="BROMODOMAIN"/>
</dbReference>
<dbReference type="WormBase" id="SRAE_1000053200">
    <property type="protein sequence ID" value="SRP08294"/>
    <property type="gene ID" value="WBGene00257129"/>
</dbReference>
<evidence type="ECO:0000313" key="8">
    <source>
        <dbReference type="WBParaSite" id="SRAE_1000053200.1"/>
    </source>
</evidence>
<evidence type="ECO:0000256" key="2">
    <source>
        <dbReference type="PROSITE-ProRule" id="PRU00035"/>
    </source>
</evidence>
<dbReference type="FunFam" id="1.20.1270.220:FF:000001">
    <property type="entry name" value="bromodomain-containing protein 2 isoform X1"/>
    <property type="match status" value="1"/>
</dbReference>
<dbReference type="Gene3D" id="1.20.920.10">
    <property type="entry name" value="Bromodomain-like"/>
    <property type="match status" value="2"/>
</dbReference>
<name>A0A090L480_STRRB</name>
<dbReference type="Gene3D" id="1.20.1270.220">
    <property type="match status" value="1"/>
</dbReference>
<feature type="domain" description="NET" evidence="5">
    <location>
        <begin position="708"/>
        <end position="789"/>
    </location>
</feature>
<gene>
    <name evidence="6 8 9" type="ORF">SRAE_1000053200</name>
</gene>
<dbReference type="SMART" id="SM00297">
    <property type="entry name" value="BROMO"/>
    <property type="match status" value="2"/>
</dbReference>
<dbReference type="EMBL" id="LN609528">
    <property type="protein sequence ID" value="CEF62259.1"/>
    <property type="molecule type" value="Genomic_DNA"/>
</dbReference>
<feature type="region of interest" description="Disordered" evidence="3">
    <location>
        <begin position="127"/>
        <end position="160"/>
    </location>
</feature>
<dbReference type="InterPro" id="IPR050935">
    <property type="entry name" value="Bromo_chromatin_reader"/>
</dbReference>
<feature type="region of interest" description="Disordered" evidence="3">
    <location>
        <begin position="623"/>
        <end position="717"/>
    </location>
</feature>
<reference evidence="6 7" key="1">
    <citation type="submission" date="2014-09" db="EMBL/GenBank/DDBJ databases">
        <authorList>
            <person name="Martin A.A."/>
        </authorList>
    </citation>
    <scope>NUCLEOTIDE SEQUENCE</scope>
    <source>
        <strain evidence="7">ED321</strain>
        <strain evidence="6">ED321 Heterogonic</strain>
    </source>
</reference>
<feature type="compositionally biased region" description="Low complexity" evidence="3">
    <location>
        <begin position="1048"/>
        <end position="1060"/>
    </location>
</feature>
<dbReference type="GO" id="GO:0006338">
    <property type="term" value="P:chromatin remodeling"/>
    <property type="evidence" value="ECO:0007669"/>
    <property type="project" value="TreeGrafter"/>
</dbReference>
<feature type="region of interest" description="Disordered" evidence="3">
    <location>
        <begin position="175"/>
        <end position="198"/>
    </location>
</feature>
<dbReference type="PROSITE" id="PS50014">
    <property type="entry name" value="BROMODOMAIN_2"/>
    <property type="match status" value="2"/>
</dbReference>
<feature type="compositionally biased region" description="Low complexity" evidence="3">
    <location>
        <begin position="937"/>
        <end position="951"/>
    </location>
</feature>
<feature type="region of interest" description="Disordered" evidence="3">
    <location>
        <begin position="973"/>
        <end position="1077"/>
    </location>
</feature>
<dbReference type="InterPro" id="IPR038336">
    <property type="entry name" value="NET_sf"/>
</dbReference>
<feature type="region of interest" description="Disordered" evidence="3">
    <location>
        <begin position="927"/>
        <end position="956"/>
    </location>
</feature>
<feature type="compositionally biased region" description="Basic and acidic residues" evidence="3">
    <location>
        <begin position="1061"/>
        <end position="1072"/>
    </location>
</feature>
<evidence type="ECO:0000313" key="9">
    <source>
        <dbReference type="WormBase" id="SRAE_1000053200"/>
    </source>
</evidence>
<dbReference type="STRING" id="34506.A0A090L480"/>
<dbReference type="SUPFAM" id="SSF47370">
    <property type="entry name" value="Bromodomain"/>
    <property type="match status" value="2"/>
</dbReference>
<feature type="compositionally biased region" description="Basic residues" evidence="3">
    <location>
        <begin position="682"/>
        <end position="693"/>
    </location>
</feature>
<feature type="compositionally biased region" description="Basic and acidic residues" evidence="3">
    <location>
        <begin position="138"/>
        <end position="160"/>
    </location>
</feature>
<dbReference type="PROSITE" id="PS00633">
    <property type="entry name" value="BROMODOMAIN_1"/>
    <property type="match status" value="2"/>
</dbReference>
<feature type="compositionally biased region" description="Basic and acidic residues" evidence="3">
    <location>
        <begin position="866"/>
        <end position="884"/>
    </location>
</feature>
<dbReference type="PANTHER" id="PTHR22880:SF225">
    <property type="entry name" value="BROMODOMAIN-CONTAINING PROTEIN BET-1-RELATED"/>
    <property type="match status" value="1"/>
</dbReference>
<feature type="compositionally biased region" description="Polar residues" evidence="3">
    <location>
        <begin position="76"/>
        <end position="115"/>
    </location>
</feature>
<dbReference type="GO" id="GO:0006355">
    <property type="term" value="P:regulation of DNA-templated transcription"/>
    <property type="evidence" value="ECO:0007669"/>
    <property type="project" value="TreeGrafter"/>
</dbReference>
<feature type="compositionally biased region" description="Polar residues" evidence="3">
    <location>
        <begin position="336"/>
        <end position="345"/>
    </location>
</feature>
<dbReference type="Pfam" id="PF17035">
    <property type="entry name" value="BET"/>
    <property type="match status" value="1"/>
</dbReference>
<dbReference type="GO" id="GO:0000785">
    <property type="term" value="C:chromatin"/>
    <property type="evidence" value="ECO:0007669"/>
    <property type="project" value="TreeGrafter"/>
</dbReference>
<dbReference type="CTD" id="36374624"/>
<evidence type="ECO:0000259" key="4">
    <source>
        <dbReference type="PROSITE" id="PS50014"/>
    </source>
</evidence>
<dbReference type="GO" id="GO:0005634">
    <property type="term" value="C:nucleus"/>
    <property type="evidence" value="ECO:0007669"/>
    <property type="project" value="TreeGrafter"/>
</dbReference>
<feature type="compositionally biased region" description="Polar residues" evidence="3">
    <location>
        <begin position="814"/>
        <end position="828"/>
    </location>
</feature>
<feature type="compositionally biased region" description="Acidic residues" evidence="3">
    <location>
        <begin position="849"/>
        <end position="865"/>
    </location>
</feature>
<feature type="region of interest" description="Disordered" evidence="3">
    <location>
        <begin position="789"/>
        <end position="907"/>
    </location>
</feature>
<feature type="region of interest" description="Disordered" evidence="3">
    <location>
        <begin position="56"/>
        <end position="115"/>
    </location>
</feature>
<dbReference type="InterPro" id="IPR036427">
    <property type="entry name" value="Bromodomain-like_sf"/>
</dbReference>
<evidence type="ECO:0000259" key="5">
    <source>
        <dbReference type="PROSITE" id="PS51525"/>
    </source>
</evidence>
<feature type="compositionally biased region" description="Polar residues" evidence="3">
    <location>
        <begin position="927"/>
        <end position="936"/>
    </location>
</feature>
<feature type="compositionally biased region" description="Basic and acidic residues" evidence="3">
    <location>
        <begin position="790"/>
        <end position="813"/>
    </location>
</feature>
<feature type="compositionally biased region" description="Low complexity" evidence="3">
    <location>
        <begin position="838"/>
        <end position="848"/>
    </location>
</feature>
<dbReference type="InterPro" id="IPR027353">
    <property type="entry name" value="NET_dom"/>
</dbReference>
<dbReference type="eggNOG" id="KOG1474">
    <property type="taxonomic scope" value="Eukaryota"/>
</dbReference>
<reference evidence="8" key="2">
    <citation type="submission" date="2020-12" db="UniProtKB">
        <authorList>
            <consortium name="WormBaseParasite"/>
        </authorList>
    </citation>
    <scope>IDENTIFICATION</scope>
</reference>
<evidence type="ECO:0000256" key="1">
    <source>
        <dbReference type="ARBA" id="ARBA00023117"/>
    </source>
</evidence>
<dbReference type="RefSeq" id="XP_024501461.1">
    <property type="nucleotide sequence ID" value="XM_024647378.1"/>
</dbReference>
<feature type="compositionally biased region" description="Polar residues" evidence="3">
    <location>
        <begin position="128"/>
        <end position="137"/>
    </location>
</feature>
<evidence type="ECO:0000256" key="3">
    <source>
        <dbReference type="SAM" id="MobiDB-lite"/>
    </source>
</evidence>
<organism evidence="6">
    <name type="scientific">Strongyloides ratti</name>
    <name type="common">Parasitic roundworm</name>
    <dbReference type="NCBI Taxonomy" id="34506"/>
    <lineage>
        <taxon>Eukaryota</taxon>
        <taxon>Metazoa</taxon>
        <taxon>Ecdysozoa</taxon>
        <taxon>Nematoda</taxon>
        <taxon>Chromadorea</taxon>
        <taxon>Rhabditida</taxon>
        <taxon>Tylenchina</taxon>
        <taxon>Panagrolaimomorpha</taxon>
        <taxon>Strongyloidoidea</taxon>
        <taxon>Strongyloididae</taxon>
        <taxon>Strongyloides</taxon>
    </lineage>
</organism>
<dbReference type="GeneID" id="36374624"/>
<dbReference type="InterPro" id="IPR001487">
    <property type="entry name" value="Bromodomain"/>
</dbReference>
<dbReference type="Proteomes" id="UP000035682">
    <property type="component" value="Unplaced"/>
</dbReference>
<dbReference type="OMA" id="MAHGGMM"/>
<protein>
    <submittedName>
        <fullName evidence="6 8">Bromodomain and NET domain-containing protein</fullName>
    </submittedName>
</protein>
<feature type="compositionally biased region" description="Basic and acidic residues" evidence="3">
    <location>
        <begin position="65"/>
        <end position="75"/>
    </location>
</feature>
<proteinExistence type="predicted"/>
<dbReference type="PANTHER" id="PTHR22880">
    <property type="entry name" value="FALZ-RELATED BROMODOMAIN-CONTAINING PROTEINS"/>
    <property type="match status" value="1"/>
</dbReference>